<dbReference type="InterPro" id="IPR036514">
    <property type="entry name" value="SGNH_hydro_sf"/>
</dbReference>
<dbReference type="Proteomes" id="UP000297900">
    <property type="component" value="Unassembled WGS sequence"/>
</dbReference>
<gene>
    <name evidence="3" type="ORF">E2980_00090</name>
</gene>
<dbReference type="OrthoDB" id="2060945at2"/>
<keyword evidence="4" id="KW-1185">Reference proteome</keyword>
<organism evidence="3 4">
    <name type="scientific">Cohnella luojiensis</name>
    <dbReference type="NCBI Taxonomy" id="652876"/>
    <lineage>
        <taxon>Bacteria</taxon>
        <taxon>Bacillati</taxon>
        <taxon>Bacillota</taxon>
        <taxon>Bacilli</taxon>
        <taxon>Bacillales</taxon>
        <taxon>Paenibacillaceae</taxon>
        <taxon>Cohnella</taxon>
    </lineage>
</organism>
<evidence type="ECO:0000313" key="4">
    <source>
        <dbReference type="Proteomes" id="UP000297900"/>
    </source>
</evidence>
<dbReference type="EMBL" id="SOMN01000001">
    <property type="protein sequence ID" value="TFE31524.1"/>
    <property type="molecule type" value="Genomic_DNA"/>
</dbReference>
<dbReference type="Pfam" id="PF14606">
    <property type="entry name" value="Lipase_GDSL_3"/>
    <property type="match status" value="1"/>
</dbReference>
<feature type="domain" description="SsfX3-like N-terminal" evidence="2">
    <location>
        <begin position="11"/>
        <end position="115"/>
    </location>
</feature>
<feature type="domain" description="SGNH hydrolase-type esterase" evidence="1">
    <location>
        <begin position="143"/>
        <end position="319"/>
    </location>
</feature>
<dbReference type="Gene3D" id="2.60.120.260">
    <property type="entry name" value="Galactose-binding domain-like"/>
    <property type="match status" value="1"/>
</dbReference>
<dbReference type="AlphaFoldDB" id="A0A4Y8M7G4"/>
<accession>A0A4Y8M7G4</accession>
<protein>
    <submittedName>
        <fullName evidence="3">GDSL family lipase</fullName>
    </submittedName>
</protein>
<dbReference type="Gene3D" id="3.40.50.1110">
    <property type="entry name" value="SGNH hydrolase"/>
    <property type="match status" value="1"/>
</dbReference>
<dbReference type="InterPro" id="IPR013830">
    <property type="entry name" value="SGNH_hydro"/>
</dbReference>
<name>A0A4Y8M7G4_9BACL</name>
<dbReference type="SUPFAM" id="SSF52266">
    <property type="entry name" value="SGNH hydrolase"/>
    <property type="match status" value="1"/>
</dbReference>
<reference evidence="3 4" key="1">
    <citation type="submission" date="2019-03" db="EMBL/GenBank/DDBJ databases">
        <title>Cohnella endophytica sp. nov., a novel endophytic bacterium isolated from bark of Sonneratia apetala.</title>
        <authorList>
            <person name="Tuo L."/>
        </authorList>
    </citation>
    <scope>NUCLEOTIDE SEQUENCE [LARGE SCALE GENOMIC DNA]</scope>
    <source>
        <strain evidence="3 4">CCTCC AB 208254</strain>
    </source>
</reference>
<evidence type="ECO:0000313" key="3">
    <source>
        <dbReference type="EMBL" id="TFE31524.1"/>
    </source>
</evidence>
<sequence length="334" mass="36854">MRAIPLADDLFYGAVSLEHIDGGIKPWRIPYRDLALFLPNGIDSKAEICAGVRLRLRTDSTSVIIMFAPLEEAARMDCTVDGALHSTVALLKGDSAAPFTMLPGEMADLEIFLPQNTGMTIIGLRVMSCAEFAFFPDQRPKWVTYGSSITQCVDARSPSYTWPAIASRRSQFNLTCLGFSGNCHLEPTVARMIRDLPADFISLCVGINVYGAATLSPRTFKPALIGMLETIREKHSHTPLLVISPIYAPDRETTENKLGFTLIAMREEISQTVALMQNRGDRRIFYLDGLELLGLADADHLPDGLHPDASGYELMADRFVDRGINALRDKGIFL</sequence>
<evidence type="ECO:0000259" key="2">
    <source>
        <dbReference type="Pfam" id="PF21181"/>
    </source>
</evidence>
<dbReference type="Pfam" id="PF21181">
    <property type="entry name" value="SsfX3_N"/>
    <property type="match status" value="1"/>
</dbReference>
<proteinExistence type="predicted"/>
<evidence type="ECO:0000259" key="1">
    <source>
        <dbReference type="Pfam" id="PF14606"/>
    </source>
</evidence>
<dbReference type="InterPro" id="IPR048977">
    <property type="entry name" value="SsfX3-like_N"/>
</dbReference>
<comment type="caution">
    <text evidence="3">The sequence shown here is derived from an EMBL/GenBank/DDBJ whole genome shotgun (WGS) entry which is preliminary data.</text>
</comment>